<protein>
    <submittedName>
        <fullName evidence="4">Mg-protoporphyrin IX methyl transferase</fullName>
    </submittedName>
</protein>
<dbReference type="Proteomes" id="UP000318081">
    <property type="component" value="Chromosome"/>
</dbReference>
<keyword evidence="4" id="KW-0808">Transferase</keyword>
<feature type="repeat" description="TPR" evidence="3">
    <location>
        <begin position="158"/>
        <end position="191"/>
    </location>
</feature>
<dbReference type="InterPro" id="IPR029063">
    <property type="entry name" value="SAM-dependent_MTases_sf"/>
</dbReference>
<dbReference type="InterPro" id="IPR051012">
    <property type="entry name" value="CellSynth/LPSAsmb/PSIAsmb"/>
</dbReference>
<evidence type="ECO:0000256" key="3">
    <source>
        <dbReference type="PROSITE-ProRule" id="PRU00339"/>
    </source>
</evidence>
<evidence type="ECO:0000313" key="5">
    <source>
        <dbReference type="Proteomes" id="UP000318081"/>
    </source>
</evidence>
<keyword evidence="1" id="KW-0677">Repeat</keyword>
<dbReference type="Gene3D" id="1.25.40.10">
    <property type="entry name" value="Tetratricopeptide repeat domain"/>
    <property type="match status" value="2"/>
</dbReference>
<dbReference type="SUPFAM" id="SSF48452">
    <property type="entry name" value="TPR-like"/>
    <property type="match status" value="2"/>
</dbReference>
<dbReference type="RefSeq" id="WP_145210612.1">
    <property type="nucleotide sequence ID" value="NZ_CP036432.1"/>
</dbReference>
<dbReference type="PROSITE" id="PS50005">
    <property type="entry name" value="TPR"/>
    <property type="match status" value="1"/>
</dbReference>
<gene>
    <name evidence="4" type="ORF">TBK1r_25220</name>
</gene>
<dbReference type="PANTHER" id="PTHR45586:SF1">
    <property type="entry name" value="LIPOPOLYSACCHARIDE ASSEMBLY PROTEIN B"/>
    <property type="match status" value="1"/>
</dbReference>
<dbReference type="GO" id="GO:0016740">
    <property type="term" value="F:transferase activity"/>
    <property type="evidence" value="ECO:0007669"/>
    <property type="project" value="UniProtKB-KW"/>
</dbReference>
<dbReference type="InterPro" id="IPR019734">
    <property type="entry name" value="TPR_rpt"/>
</dbReference>
<organism evidence="4 5">
    <name type="scientific">Stieleria magnilauensis</name>
    <dbReference type="NCBI Taxonomy" id="2527963"/>
    <lineage>
        <taxon>Bacteria</taxon>
        <taxon>Pseudomonadati</taxon>
        <taxon>Planctomycetota</taxon>
        <taxon>Planctomycetia</taxon>
        <taxon>Pirellulales</taxon>
        <taxon>Pirellulaceae</taxon>
        <taxon>Stieleria</taxon>
    </lineage>
</organism>
<dbReference type="SUPFAM" id="SSF53335">
    <property type="entry name" value="S-adenosyl-L-methionine-dependent methyltransferases"/>
    <property type="match status" value="1"/>
</dbReference>
<keyword evidence="2 3" id="KW-0802">TPR repeat</keyword>
<dbReference type="Pfam" id="PF13432">
    <property type="entry name" value="TPR_16"/>
    <property type="match status" value="2"/>
</dbReference>
<evidence type="ECO:0000256" key="2">
    <source>
        <dbReference type="ARBA" id="ARBA00022803"/>
    </source>
</evidence>
<name>A0ABX5XNM0_9BACT</name>
<reference evidence="4 5" key="1">
    <citation type="submission" date="2019-02" db="EMBL/GenBank/DDBJ databases">
        <title>Deep-cultivation of Planctomycetes and their phenomic and genomic characterization uncovers novel biology.</title>
        <authorList>
            <person name="Wiegand S."/>
            <person name="Jogler M."/>
            <person name="Boedeker C."/>
            <person name="Pinto D."/>
            <person name="Vollmers J."/>
            <person name="Rivas-Marin E."/>
            <person name="Kohn T."/>
            <person name="Peeters S.H."/>
            <person name="Heuer A."/>
            <person name="Rast P."/>
            <person name="Oberbeckmann S."/>
            <person name="Bunk B."/>
            <person name="Jeske O."/>
            <person name="Meyerdierks A."/>
            <person name="Storesund J.E."/>
            <person name="Kallscheuer N."/>
            <person name="Luecker S."/>
            <person name="Lage O.M."/>
            <person name="Pohl T."/>
            <person name="Merkel B.J."/>
            <person name="Hornburger P."/>
            <person name="Mueller R.-W."/>
            <person name="Bruemmer F."/>
            <person name="Labrenz M."/>
            <person name="Spormann A.M."/>
            <person name="Op den Camp H."/>
            <person name="Overmann J."/>
            <person name="Amann R."/>
            <person name="Jetten M.S.M."/>
            <person name="Mascher T."/>
            <person name="Medema M.H."/>
            <person name="Devos D.P."/>
            <person name="Kaster A.-K."/>
            <person name="Ovreas L."/>
            <person name="Rohde M."/>
            <person name="Galperin M.Y."/>
            <person name="Jogler C."/>
        </authorList>
    </citation>
    <scope>NUCLEOTIDE SEQUENCE [LARGE SCALE GENOMIC DNA]</scope>
    <source>
        <strain evidence="4 5">TBK1r</strain>
    </source>
</reference>
<proteinExistence type="predicted"/>
<dbReference type="Pfam" id="PF13489">
    <property type="entry name" value="Methyltransf_23"/>
    <property type="match status" value="1"/>
</dbReference>
<evidence type="ECO:0000256" key="1">
    <source>
        <dbReference type="ARBA" id="ARBA00022737"/>
    </source>
</evidence>
<dbReference type="PANTHER" id="PTHR45586">
    <property type="entry name" value="TPR REPEAT-CONTAINING PROTEIN PA4667"/>
    <property type="match status" value="1"/>
</dbReference>
<sequence length="464" mass="51202">MATRRPARRRKRRPNAAQFEQELIALAQQGQFSEVVAACEKHRRHGPLSVLAMHVDGVALTQLERFDSAIDTLRAAAKRCDAEKNAAQATAIQNDLSKSFYAAKRYGEAIEVLTRLRDQNPDEVTFARNLILVLEESGQLDAALTECQAAVKRWPDDVHLAFQLGDLQMAVESWHEAVDALSIVLKLDPDHQSARRKLVTAYRRLDDQAGVAAALRDWLQRDPDNSIVRHLLSAQESESLEVEALPARASDDYVREVFDQFAETFDEQLKSLDYAAPRLLRSMIAELGLSADGSLSILDAGCGTGLMGDLLRPFASRLVGVDLSAGMLQRAGDRGYDSLECSELVAYLNEHPDEFELIASMDTLIYFGDLAAVCLAAHQSLRGEGAPLVFTLEKWDASGGSVGYHLNPSGRYSHRVDYVRETLERCGFSEISVKESVLRKEAGKEVSGLCWVARKSGSSVRRGG</sequence>
<dbReference type="Gene3D" id="3.40.50.150">
    <property type="entry name" value="Vaccinia Virus protein VP39"/>
    <property type="match status" value="1"/>
</dbReference>
<keyword evidence="5" id="KW-1185">Reference proteome</keyword>
<evidence type="ECO:0000313" key="4">
    <source>
        <dbReference type="EMBL" id="QDV83580.1"/>
    </source>
</evidence>
<dbReference type="InterPro" id="IPR011990">
    <property type="entry name" value="TPR-like_helical_dom_sf"/>
</dbReference>
<accession>A0ABX5XNM0</accession>
<dbReference type="EMBL" id="CP036432">
    <property type="protein sequence ID" value="QDV83580.1"/>
    <property type="molecule type" value="Genomic_DNA"/>
</dbReference>
<dbReference type="SMART" id="SM00028">
    <property type="entry name" value="TPR"/>
    <property type="match status" value="4"/>
</dbReference>